<reference evidence="3" key="1">
    <citation type="submission" date="2020-07" db="EMBL/GenBank/DDBJ databases">
        <title>Genomic analysis of a strain of Sedimentibacter Hydroxybenzoicus DSM7310.</title>
        <authorList>
            <person name="Ma S."/>
        </authorList>
    </citation>
    <scope>NUCLEOTIDE SEQUENCE</scope>
    <source>
        <strain evidence="3">DSM 7310</strain>
    </source>
</reference>
<protein>
    <submittedName>
        <fullName evidence="3">DUF4367 domain-containing protein</fullName>
    </submittedName>
</protein>
<organism evidence="3 4">
    <name type="scientific">Sedimentibacter hydroxybenzoicus DSM 7310</name>
    <dbReference type="NCBI Taxonomy" id="1123245"/>
    <lineage>
        <taxon>Bacteria</taxon>
        <taxon>Bacillati</taxon>
        <taxon>Bacillota</taxon>
        <taxon>Tissierellia</taxon>
        <taxon>Sedimentibacter</taxon>
    </lineage>
</organism>
<keyword evidence="4" id="KW-1185">Reference proteome</keyword>
<dbReference type="InterPro" id="IPR025377">
    <property type="entry name" value="DUF4367"/>
</dbReference>
<evidence type="ECO:0000256" key="1">
    <source>
        <dbReference type="SAM" id="Phobius"/>
    </source>
</evidence>
<gene>
    <name evidence="3" type="ORF">HZF24_03590</name>
</gene>
<dbReference type="Proteomes" id="UP000611629">
    <property type="component" value="Unassembled WGS sequence"/>
</dbReference>
<dbReference type="Pfam" id="PF14285">
    <property type="entry name" value="DUF4367"/>
    <property type="match status" value="1"/>
</dbReference>
<evidence type="ECO:0000313" key="3">
    <source>
        <dbReference type="EMBL" id="NYB73217.1"/>
    </source>
</evidence>
<sequence>MELDKKQKESLFDALLTYAVKENAINEINEMPTEEQIKEDMSFSAAFESKMQGLIKRRRNKRILKSTYKYGKKVAVFVSIIVSLGFGTLMTAEAVQNAVISTVVEWYEDHNGFIFKNTSSKSDEEILNEAKIKLPSYIPEGFELSESEDYDSFKLYLYKNKEGINLVFNAAVVTDKNETFIDNEYTDYEIIEINGNEVYLFSGKGRDYDYASVIWTEGNIKYEIDSWIGVIEVIRIAKSLD</sequence>
<name>A0A974BI33_SEDHY</name>
<feature type="transmembrane region" description="Helical" evidence="1">
    <location>
        <begin position="74"/>
        <end position="92"/>
    </location>
</feature>
<dbReference type="RefSeq" id="WP_179236901.1">
    <property type="nucleotide sequence ID" value="NZ_JACBNQ010000002.1"/>
</dbReference>
<keyword evidence="1" id="KW-0472">Membrane</keyword>
<keyword evidence="1" id="KW-0812">Transmembrane</keyword>
<dbReference type="AlphaFoldDB" id="A0A974BI33"/>
<evidence type="ECO:0000313" key="4">
    <source>
        <dbReference type="Proteomes" id="UP000611629"/>
    </source>
</evidence>
<dbReference type="EMBL" id="JACBNQ010000002">
    <property type="protein sequence ID" value="NYB73217.1"/>
    <property type="molecule type" value="Genomic_DNA"/>
</dbReference>
<keyword evidence="1" id="KW-1133">Transmembrane helix</keyword>
<feature type="domain" description="DUF4367" evidence="2">
    <location>
        <begin position="135"/>
        <end position="240"/>
    </location>
</feature>
<accession>A0A974BI33</accession>
<comment type="caution">
    <text evidence="3">The sequence shown here is derived from an EMBL/GenBank/DDBJ whole genome shotgun (WGS) entry which is preliminary data.</text>
</comment>
<proteinExistence type="predicted"/>
<evidence type="ECO:0000259" key="2">
    <source>
        <dbReference type="Pfam" id="PF14285"/>
    </source>
</evidence>